<sequence>MNTILKNINQTSNTSSTMQKHTEFQSMNLCPDMSSPNGILSRNEDVYYNTTDTVMNKLRNVMTLSPDEELDWEEAAKVWNSLHVLSTSKQFLTDLIEQIDTIMKYVTAIVQECLKYESQLAEKASTFGKVITQVAAVVRNCSDNEGGRAKLQLFPSQLMYLVGIVTRVEHFNKKSRPNILSCFDDDFKFNWSFPETDDTHMLTSIACCINNLWLSTDKSQLTLSESYYCIMADALLHLFCMTQDRQSLELLHQVYSVLYNTINNETNVTLSKETRDAFSKFLSNNSMVLTEHFCMFNKRKSAVISETN</sequence>
<evidence type="ECO:0000313" key="1">
    <source>
        <dbReference type="EMBL" id="KAG2374558.1"/>
    </source>
</evidence>
<keyword evidence="2" id="KW-1185">Reference proteome</keyword>
<gene>
    <name evidence="1" type="ORF">C9374_010577</name>
</gene>
<protein>
    <submittedName>
        <fullName evidence="1">Uncharacterized protein</fullName>
    </submittedName>
</protein>
<dbReference type="RefSeq" id="XP_044543732.1">
    <property type="nucleotide sequence ID" value="XM_044686136.1"/>
</dbReference>
<dbReference type="GeneID" id="68103031"/>
<organism evidence="1 2">
    <name type="scientific">Naegleria lovaniensis</name>
    <name type="common">Amoeba</name>
    <dbReference type="NCBI Taxonomy" id="51637"/>
    <lineage>
        <taxon>Eukaryota</taxon>
        <taxon>Discoba</taxon>
        <taxon>Heterolobosea</taxon>
        <taxon>Tetramitia</taxon>
        <taxon>Eutetramitia</taxon>
        <taxon>Vahlkampfiidae</taxon>
        <taxon>Naegleria</taxon>
    </lineage>
</organism>
<evidence type="ECO:0000313" key="2">
    <source>
        <dbReference type="Proteomes" id="UP000816034"/>
    </source>
</evidence>
<dbReference type="EMBL" id="PYSW02000044">
    <property type="protein sequence ID" value="KAG2374558.1"/>
    <property type="molecule type" value="Genomic_DNA"/>
</dbReference>
<dbReference type="AlphaFoldDB" id="A0AA88GG47"/>
<accession>A0AA88GG47</accession>
<proteinExistence type="predicted"/>
<dbReference type="Proteomes" id="UP000816034">
    <property type="component" value="Unassembled WGS sequence"/>
</dbReference>
<name>A0AA88GG47_NAELO</name>
<comment type="caution">
    <text evidence="1">The sequence shown here is derived from an EMBL/GenBank/DDBJ whole genome shotgun (WGS) entry which is preliminary data.</text>
</comment>
<reference evidence="1 2" key="1">
    <citation type="journal article" date="2018" name="BMC Genomics">
        <title>The genome of Naegleria lovaniensis, the basis for a comparative approach to unravel pathogenicity factors of the human pathogenic amoeba N. fowleri.</title>
        <authorList>
            <person name="Liechti N."/>
            <person name="Schurch N."/>
            <person name="Bruggmann R."/>
            <person name="Wittwer M."/>
        </authorList>
    </citation>
    <scope>NUCLEOTIDE SEQUENCE [LARGE SCALE GENOMIC DNA]</scope>
    <source>
        <strain evidence="1 2">ATCC 30569</strain>
    </source>
</reference>